<sequence>MPYVFDPDTLHTIVKQSQGLSHEQMFETLRASLAQQYPGRIHDKIQWMFNNAGGCMYSVAILHASLTEYLLIFGTPIRTQGHTGRHFTEIYDFVIDGELWYFKEKRPFERIVHQAGDRYYLGVMQSEGLCIPEQAWVLEYARGFIPSMLPFGLADSFFSTLDWQTVAHTLGIYWQLWFKNVRHHWSLKLPSKWRQTSSTPAPEELP</sequence>
<protein>
    <recommendedName>
        <fullName evidence="7">C-8 sterol isomerase</fullName>
    </recommendedName>
</protein>
<evidence type="ECO:0000256" key="5">
    <source>
        <dbReference type="ARBA" id="ARBA00023136"/>
    </source>
</evidence>
<evidence type="ECO:0000256" key="1">
    <source>
        <dbReference type="ARBA" id="ARBA00004586"/>
    </source>
</evidence>
<dbReference type="EMBL" id="DSRD01000428">
    <property type="protein sequence ID" value="HGW93945.1"/>
    <property type="molecule type" value="Genomic_DNA"/>
</dbReference>
<evidence type="ECO:0000256" key="2">
    <source>
        <dbReference type="ARBA" id="ARBA00022692"/>
    </source>
</evidence>
<gene>
    <name evidence="6" type="ORF">ENR47_06650</name>
</gene>
<evidence type="ECO:0000313" key="6">
    <source>
        <dbReference type="EMBL" id="HGW93945.1"/>
    </source>
</evidence>
<keyword evidence="4" id="KW-1133">Transmembrane helix</keyword>
<keyword evidence="3" id="KW-0256">Endoplasmic reticulum</keyword>
<accession>A0A832H0P8</accession>
<keyword evidence="5" id="KW-0472">Membrane</keyword>
<keyword evidence="2" id="KW-0812">Transmembrane</keyword>
<organism evidence="6">
    <name type="scientific">Oscillatoriales cyanobacterium SpSt-402</name>
    <dbReference type="NCBI Taxonomy" id="2282168"/>
    <lineage>
        <taxon>Bacteria</taxon>
        <taxon>Bacillati</taxon>
        <taxon>Cyanobacteriota</taxon>
        <taxon>Cyanophyceae</taxon>
        <taxon>Oscillatoriophycideae</taxon>
        <taxon>Oscillatoriales</taxon>
    </lineage>
</organism>
<dbReference type="Pfam" id="PF04622">
    <property type="entry name" value="ERG2_Sigma1R"/>
    <property type="match status" value="1"/>
</dbReference>
<comment type="caution">
    <text evidence="6">The sequence shown here is derived from an EMBL/GenBank/DDBJ whole genome shotgun (WGS) entry which is preliminary data.</text>
</comment>
<proteinExistence type="predicted"/>
<dbReference type="PANTHER" id="PTHR10868">
    <property type="entry name" value="SIGMA 1-TYPE OPIOID RECEPTOR-RELATED"/>
    <property type="match status" value="1"/>
</dbReference>
<reference evidence="6" key="1">
    <citation type="journal article" date="2020" name="mSystems">
        <title>Genome- and Community-Level Interaction Insights into Carbon Utilization and Element Cycling Functions of Hydrothermarchaeota in Hydrothermal Sediment.</title>
        <authorList>
            <person name="Zhou Z."/>
            <person name="Liu Y."/>
            <person name="Xu W."/>
            <person name="Pan J."/>
            <person name="Luo Z.H."/>
            <person name="Li M."/>
        </authorList>
    </citation>
    <scope>NUCLEOTIDE SEQUENCE [LARGE SCALE GENOMIC DNA]</scope>
    <source>
        <strain evidence="6">SpSt-402</strain>
    </source>
</reference>
<evidence type="ECO:0008006" key="7">
    <source>
        <dbReference type="Google" id="ProtNLM"/>
    </source>
</evidence>
<comment type="subcellular location">
    <subcellularLocation>
        <location evidence="1">Endoplasmic reticulum membrane</location>
    </subcellularLocation>
</comment>
<dbReference type="InterPro" id="IPR006716">
    <property type="entry name" value="ERG2_sigma1_rcpt-like"/>
</dbReference>
<dbReference type="AlphaFoldDB" id="A0A832H0P8"/>
<name>A0A832H0P8_9CYAN</name>
<dbReference type="PANTHER" id="PTHR10868:SF1">
    <property type="entry name" value="SIGMA NON-OPIOID INTRACELLULAR RECEPTOR 1"/>
    <property type="match status" value="1"/>
</dbReference>
<evidence type="ECO:0000256" key="4">
    <source>
        <dbReference type="ARBA" id="ARBA00022989"/>
    </source>
</evidence>
<evidence type="ECO:0000256" key="3">
    <source>
        <dbReference type="ARBA" id="ARBA00022824"/>
    </source>
</evidence>